<dbReference type="PaxDb" id="2903-EOD29719"/>
<dbReference type="PRINTS" id="PR01217">
    <property type="entry name" value="PRICHEXTENSN"/>
</dbReference>
<keyword evidence="2" id="KW-0472">Membrane</keyword>
<feature type="transmembrane region" description="Helical" evidence="2">
    <location>
        <begin position="601"/>
        <end position="619"/>
    </location>
</feature>
<feature type="transmembrane region" description="Helical" evidence="2">
    <location>
        <begin position="534"/>
        <end position="552"/>
    </location>
</feature>
<name>A0A0D3K1T4_EMIH1</name>
<reference evidence="3" key="2">
    <citation type="submission" date="2024-10" db="UniProtKB">
        <authorList>
            <consortium name="EnsemblProtists"/>
        </authorList>
    </citation>
    <scope>IDENTIFICATION</scope>
</reference>
<dbReference type="GeneID" id="17274992"/>
<feature type="region of interest" description="Disordered" evidence="1">
    <location>
        <begin position="128"/>
        <end position="194"/>
    </location>
</feature>
<dbReference type="GO" id="GO:0030041">
    <property type="term" value="P:actin filament polymerization"/>
    <property type="evidence" value="ECO:0007669"/>
    <property type="project" value="TreeGrafter"/>
</dbReference>
<evidence type="ECO:0000313" key="3">
    <source>
        <dbReference type="EnsemblProtists" id="EOD29719"/>
    </source>
</evidence>
<proteinExistence type="predicted"/>
<keyword evidence="4" id="KW-1185">Reference proteome</keyword>
<dbReference type="KEGG" id="ehx:EMIHUDRAFT_113623"/>
<dbReference type="PANTHER" id="PTHR45691:SF6">
    <property type="entry name" value="PROTEIN DIAPHANOUS"/>
    <property type="match status" value="1"/>
</dbReference>
<sequence>MTAGASSSCPCADVAVSGGGETLWNAGATGIYPPGNQYTLGGEVFDLADGDQLPDGGRLVYVQSDTNQHYLAYIGGQWQLRAYVVPSTLLFYASSEEACPTAVASGNIRRTDVDVDCVDANCYDPYGSEIATCPPPPPPSRPPYPPELAPYPPPPSPPPPPPPSPPPLPPPPPPPPPSPPPSPPPTRDICGNAPTVCDGTYTGTALDLSNRGLTGSIPAELADLDSLQLLDLRDNQLEYPRSSEARVEYDLATRICRGAGSVQCFGIPPTGCSAFADALLSVTDPNECVVCDNQTASLIVVGVCILVGIIALAAFVRLVVRNPWALKRWVSTAAILFNHAQTASIIASMRLEWPRSLIAIASALKLDLLMLPSASCLVGGEDDSAFESYTVYASSAMLVLLLAPLLVKYFSLYRRRLAIADTAELVLSLIYSLLFTFAWSLVLELVAYAVGPAEIGAGLALPSVLGALLLVLLLRFSGSVRAFKRGVKSGVWRRPNSCGGSACCGSRPIPPRRLERQVAYLVGRFARHAPRWQIVIWLRQLLLLLIAFTSNMLFDATTENTFNAGRYAIAALAIAVTLVFWRLHRRAIPFAFRFQNALESCLYGATALFLALAMVYTALPADPAAARVSVEALMAIVLLGSLIVGAVYSIRELRRMRRVLADVDLSAILSAADSKIDGSLADRLRDGSVRLLRSSWLASPASDAFLGRDAPGAVIMKRQQDMPAEAFVPCDEAVAMLERGDRSILALSYGWLTALHPDPRGTTLAAVRRFLDADPAASDTGLFWDFCSLPQKGPNGEEKTEEEKAMFGRGLKVMGNFYASVTGTSVIQQRSIDLPPGATTGFGPGEYNPTPYEGEGGRGWCIFEQGTAMTVLAHLTAAERQAGEEGKALPERFRRAQASRAKVYDIGGEAPVARECSLPPKEVLDEACRAIEKARFTGKADKVVVPQMLAAFEWSFRSTFEQALEDHATSGATIGRREHEAISRKATEQRRRQQDDDAQDTDGTENV</sequence>
<dbReference type="PANTHER" id="PTHR45691">
    <property type="entry name" value="PROTEIN DIAPHANOUS"/>
    <property type="match status" value="1"/>
</dbReference>
<dbReference type="STRING" id="2903.R1F8Y9"/>
<dbReference type="Gene3D" id="3.80.10.10">
    <property type="entry name" value="Ribonuclease Inhibitor"/>
    <property type="match status" value="1"/>
</dbReference>
<dbReference type="RefSeq" id="XP_005782148.1">
    <property type="nucleotide sequence ID" value="XM_005782091.1"/>
</dbReference>
<feature type="compositionally biased region" description="Acidic residues" evidence="1">
    <location>
        <begin position="996"/>
        <end position="1007"/>
    </location>
</feature>
<evidence type="ECO:0000313" key="4">
    <source>
        <dbReference type="Proteomes" id="UP000013827"/>
    </source>
</evidence>
<feature type="transmembrane region" description="Helical" evidence="2">
    <location>
        <begin position="298"/>
        <end position="320"/>
    </location>
</feature>
<keyword evidence="2" id="KW-0812">Transmembrane</keyword>
<evidence type="ECO:0000256" key="2">
    <source>
        <dbReference type="SAM" id="Phobius"/>
    </source>
</evidence>
<dbReference type="EnsemblProtists" id="EOD29719">
    <property type="protein sequence ID" value="EOD29719"/>
    <property type="gene ID" value="EMIHUDRAFT_113623"/>
</dbReference>
<dbReference type="HOGENOM" id="CLU_298522_0_0_1"/>
<evidence type="ECO:0000256" key="1">
    <source>
        <dbReference type="SAM" id="MobiDB-lite"/>
    </source>
</evidence>
<dbReference type="AlphaFoldDB" id="A0A0D3K1T4"/>
<dbReference type="SUPFAM" id="SSF52058">
    <property type="entry name" value="L domain-like"/>
    <property type="match status" value="1"/>
</dbReference>
<protein>
    <submittedName>
        <fullName evidence="3">Uncharacterized protein</fullName>
    </submittedName>
</protein>
<accession>A0A0D3K1T4</accession>
<feature type="transmembrane region" description="Helical" evidence="2">
    <location>
        <begin position="564"/>
        <end position="581"/>
    </location>
</feature>
<feature type="compositionally biased region" description="Basic and acidic residues" evidence="1">
    <location>
        <begin position="975"/>
        <end position="995"/>
    </location>
</feature>
<feature type="transmembrane region" description="Helical" evidence="2">
    <location>
        <begin position="625"/>
        <end position="648"/>
    </location>
</feature>
<reference evidence="4" key="1">
    <citation type="journal article" date="2013" name="Nature">
        <title>Pan genome of the phytoplankton Emiliania underpins its global distribution.</title>
        <authorList>
            <person name="Read B.A."/>
            <person name="Kegel J."/>
            <person name="Klute M.J."/>
            <person name="Kuo A."/>
            <person name="Lefebvre S.C."/>
            <person name="Maumus F."/>
            <person name="Mayer C."/>
            <person name="Miller J."/>
            <person name="Monier A."/>
            <person name="Salamov A."/>
            <person name="Young J."/>
            <person name="Aguilar M."/>
            <person name="Claverie J.M."/>
            <person name="Frickenhaus S."/>
            <person name="Gonzalez K."/>
            <person name="Herman E.K."/>
            <person name="Lin Y.C."/>
            <person name="Napier J."/>
            <person name="Ogata H."/>
            <person name="Sarno A.F."/>
            <person name="Shmutz J."/>
            <person name="Schroeder D."/>
            <person name="de Vargas C."/>
            <person name="Verret F."/>
            <person name="von Dassow P."/>
            <person name="Valentin K."/>
            <person name="Van de Peer Y."/>
            <person name="Wheeler G."/>
            <person name="Dacks J.B."/>
            <person name="Delwiche C.F."/>
            <person name="Dyhrman S.T."/>
            <person name="Glockner G."/>
            <person name="John U."/>
            <person name="Richards T."/>
            <person name="Worden A.Z."/>
            <person name="Zhang X."/>
            <person name="Grigoriev I.V."/>
            <person name="Allen A.E."/>
            <person name="Bidle K."/>
            <person name="Borodovsky M."/>
            <person name="Bowler C."/>
            <person name="Brownlee C."/>
            <person name="Cock J.M."/>
            <person name="Elias M."/>
            <person name="Gladyshev V.N."/>
            <person name="Groth M."/>
            <person name="Guda C."/>
            <person name="Hadaegh A."/>
            <person name="Iglesias-Rodriguez M.D."/>
            <person name="Jenkins J."/>
            <person name="Jones B.M."/>
            <person name="Lawson T."/>
            <person name="Leese F."/>
            <person name="Lindquist E."/>
            <person name="Lobanov A."/>
            <person name="Lomsadze A."/>
            <person name="Malik S.B."/>
            <person name="Marsh M.E."/>
            <person name="Mackinder L."/>
            <person name="Mock T."/>
            <person name="Mueller-Roeber B."/>
            <person name="Pagarete A."/>
            <person name="Parker M."/>
            <person name="Probert I."/>
            <person name="Quesneville H."/>
            <person name="Raines C."/>
            <person name="Rensing S.A."/>
            <person name="Riano-Pachon D.M."/>
            <person name="Richier S."/>
            <person name="Rokitta S."/>
            <person name="Shiraiwa Y."/>
            <person name="Soanes D.M."/>
            <person name="van der Giezen M."/>
            <person name="Wahlund T.M."/>
            <person name="Williams B."/>
            <person name="Wilson W."/>
            <person name="Wolfe G."/>
            <person name="Wurch L.L."/>
        </authorList>
    </citation>
    <scope>NUCLEOTIDE SEQUENCE</scope>
</reference>
<keyword evidence="2" id="KW-1133">Transmembrane helix</keyword>
<feature type="compositionally biased region" description="Pro residues" evidence="1">
    <location>
        <begin position="133"/>
        <end position="186"/>
    </location>
</feature>
<dbReference type="Proteomes" id="UP000013827">
    <property type="component" value="Unassembled WGS sequence"/>
</dbReference>
<feature type="transmembrane region" description="Helical" evidence="2">
    <location>
        <begin position="455"/>
        <end position="476"/>
    </location>
</feature>
<organism evidence="3 4">
    <name type="scientific">Emiliania huxleyi (strain CCMP1516)</name>
    <dbReference type="NCBI Taxonomy" id="280463"/>
    <lineage>
        <taxon>Eukaryota</taxon>
        <taxon>Haptista</taxon>
        <taxon>Haptophyta</taxon>
        <taxon>Prymnesiophyceae</taxon>
        <taxon>Isochrysidales</taxon>
        <taxon>Noelaerhabdaceae</taxon>
        <taxon>Emiliania</taxon>
    </lineage>
</organism>
<dbReference type="InterPro" id="IPR032675">
    <property type="entry name" value="LRR_dom_sf"/>
</dbReference>
<feature type="transmembrane region" description="Helical" evidence="2">
    <location>
        <begin position="425"/>
        <end position="449"/>
    </location>
</feature>
<feature type="transmembrane region" description="Helical" evidence="2">
    <location>
        <begin position="392"/>
        <end position="413"/>
    </location>
</feature>
<feature type="region of interest" description="Disordered" evidence="1">
    <location>
        <begin position="967"/>
        <end position="1007"/>
    </location>
</feature>
<dbReference type="GO" id="GO:0005884">
    <property type="term" value="C:actin filament"/>
    <property type="evidence" value="ECO:0007669"/>
    <property type="project" value="TreeGrafter"/>
</dbReference>
<dbReference type="InterPro" id="IPR051412">
    <property type="entry name" value="Formin_Homology_Diaphanous_sf"/>
</dbReference>